<name>A0A173GCQ1_9CAUD</name>
<evidence type="ECO:0000259" key="2">
    <source>
        <dbReference type="Pfam" id="PF18909"/>
    </source>
</evidence>
<dbReference type="OrthoDB" id="10296at10239"/>
<accession>A0A173GCQ1</accession>
<feature type="region of interest" description="Disordered" evidence="1">
    <location>
        <begin position="50"/>
        <end position="77"/>
    </location>
</feature>
<dbReference type="Proteomes" id="UP000222360">
    <property type="component" value="Segment"/>
</dbReference>
<sequence>MTKGICYKKDCDSVITLTDRPHGMTQCEFCGATSDNQNAAIRYRQYERDMAANGPTPDPKMGAASTQPAVNPKTAQGDKKYPLHLLPLSAQVEVNRALEDGMKKYGLANWRETGVPAHVYVAAAKRHIEQWFDGGQERASDSDVHNLGHAMACMAIIIDAQWNGKLIDDRPSPTRDTDLLLLRSKP</sequence>
<keyword evidence="4" id="KW-1185">Reference proteome</keyword>
<dbReference type="EMBL" id="KX066068">
    <property type="protein sequence ID" value="ANH51087.1"/>
    <property type="molecule type" value="Genomic_DNA"/>
</dbReference>
<feature type="domain" description="dATP/dGTP diphosphohydrolase N-terminal" evidence="2">
    <location>
        <begin position="71"/>
        <end position="170"/>
    </location>
</feature>
<protein>
    <recommendedName>
        <fullName evidence="2">dATP/dGTP diphosphohydrolase N-terminal domain-containing protein</fullName>
    </recommendedName>
</protein>
<dbReference type="Pfam" id="PF18909">
    <property type="entry name" value="dGTP_diPhyd_N"/>
    <property type="match status" value="1"/>
</dbReference>
<reference evidence="3 4" key="1">
    <citation type="submission" date="2016-04" db="EMBL/GenBank/DDBJ databases">
        <title>Complete genome of Pseudomonas fluorescens phage VSW-3.</title>
        <authorList>
            <person name="Zhang C.-J."/>
            <person name="Wei Y.-L."/>
            <person name="Ji X.-L."/>
        </authorList>
    </citation>
    <scope>NUCLEOTIDE SEQUENCE [LARGE SCALE GENOMIC DNA]</scope>
</reference>
<gene>
    <name evidence="3" type="ORF">VSW3_11</name>
</gene>
<organism evidence="3 4">
    <name type="scientific">Pseudomonas phage VSW-3</name>
    <dbReference type="NCBI Taxonomy" id="1852562"/>
    <lineage>
        <taxon>Viruses</taxon>
        <taxon>Duplodnaviria</taxon>
        <taxon>Heunggongvirae</taxon>
        <taxon>Uroviricota</taxon>
        <taxon>Caudoviricetes</taxon>
        <taxon>Autographivirales</taxon>
        <taxon>Autonotataviridae</taxon>
        <taxon>Napahaivirus</taxon>
        <taxon>Napahaivirus VSW3</taxon>
    </lineage>
</organism>
<evidence type="ECO:0000256" key="1">
    <source>
        <dbReference type="SAM" id="MobiDB-lite"/>
    </source>
</evidence>
<dbReference type="InterPro" id="IPR044038">
    <property type="entry name" value="dATP/dGTP_diPOhydrolase_N"/>
</dbReference>
<evidence type="ECO:0000313" key="3">
    <source>
        <dbReference type="EMBL" id="ANH51087.1"/>
    </source>
</evidence>
<evidence type="ECO:0000313" key="4">
    <source>
        <dbReference type="Proteomes" id="UP000222360"/>
    </source>
</evidence>
<proteinExistence type="predicted"/>